<evidence type="ECO:0000256" key="9">
    <source>
        <dbReference type="ARBA" id="ARBA00022777"/>
    </source>
</evidence>
<keyword evidence="11" id="KW-0539">Nucleus</keyword>
<dbReference type="Gene3D" id="1.10.510.10">
    <property type="entry name" value="Transferase(Phosphotransferase) domain 1"/>
    <property type="match status" value="1"/>
</dbReference>
<feature type="binding site" evidence="15">
    <location>
        <position position="34"/>
    </location>
    <ligand>
        <name>ATP</name>
        <dbReference type="ChEBI" id="CHEBI:30616"/>
    </ligand>
</feature>
<dbReference type="InterPro" id="IPR008271">
    <property type="entry name" value="Ser/Thr_kinase_AS"/>
</dbReference>
<name>A0A075AP81_ROZAC</name>
<dbReference type="OMA" id="GIHHCHR"/>
<dbReference type="GO" id="GO:0005829">
    <property type="term" value="C:cytosol"/>
    <property type="evidence" value="ECO:0007669"/>
    <property type="project" value="EnsemblFungi"/>
</dbReference>
<dbReference type="GO" id="GO:0006367">
    <property type="term" value="P:transcription initiation at RNA polymerase II promoter"/>
    <property type="evidence" value="ECO:0007669"/>
    <property type="project" value="EnsemblFungi"/>
</dbReference>
<dbReference type="PROSITE" id="PS50011">
    <property type="entry name" value="PROTEIN_KINASE_DOM"/>
    <property type="match status" value="1"/>
</dbReference>
<dbReference type="PANTHER" id="PTHR24056">
    <property type="entry name" value="CELL DIVISION PROTEIN KINASE"/>
    <property type="match status" value="1"/>
</dbReference>
<dbReference type="GO" id="GO:0006995">
    <property type="term" value="P:cellular response to nitrogen starvation"/>
    <property type="evidence" value="ECO:0007669"/>
    <property type="project" value="EnsemblFungi"/>
</dbReference>
<dbReference type="GO" id="GO:0005524">
    <property type="term" value="F:ATP binding"/>
    <property type="evidence" value="ECO:0007669"/>
    <property type="project" value="UniProtKB-UniRule"/>
</dbReference>
<dbReference type="InterPro" id="IPR017441">
    <property type="entry name" value="Protein_kinase_ATP_BS"/>
</dbReference>
<keyword evidence="8 14" id="KW-0547">Nucleotide-binding</keyword>
<keyword evidence="6" id="KW-0132">Cell division</keyword>
<evidence type="ECO:0000256" key="7">
    <source>
        <dbReference type="ARBA" id="ARBA00022679"/>
    </source>
</evidence>
<evidence type="ECO:0000256" key="12">
    <source>
        <dbReference type="ARBA" id="ARBA00023306"/>
    </source>
</evidence>
<keyword evidence="19" id="KW-1185">Reference proteome</keyword>
<keyword evidence="4 16" id="KW-0723">Serine/threonine-protein kinase</keyword>
<dbReference type="InterPro" id="IPR037770">
    <property type="entry name" value="CDK7"/>
</dbReference>
<dbReference type="GO" id="GO:0060261">
    <property type="term" value="P:positive regulation of transcription initiation by RNA polymerase II"/>
    <property type="evidence" value="ECO:0007669"/>
    <property type="project" value="EnsemblFungi"/>
</dbReference>
<evidence type="ECO:0000256" key="6">
    <source>
        <dbReference type="ARBA" id="ARBA00022618"/>
    </source>
</evidence>
<dbReference type="GO" id="GO:0006370">
    <property type="term" value="P:7-methylguanosine mRNA capping"/>
    <property type="evidence" value="ECO:0007669"/>
    <property type="project" value="EnsemblFungi"/>
</dbReference>
<evidence type="ECO:0000256" key="15">
    <source>
        <dbReference type="PROSITE-ProRule" id="PRU10141"/>
    </source>
</evidence>
<dbReference type="PROSITE" id="PS00107">
    <property type="entry name" value="PROTEIN_KINASE_ATP"/>
    <property type="match status" value="1"/>
</dbReference>
<evidence type="ECO:0000256" key="16">
    <source>
        <dbReference type="RuleBase" id="RU000304"/>
    </source>
</evidence>
<dbReference type="GO" id="GO:0004693">
    <property type="term" value="F:cyclin-dependent protein serine/threonine kinase activity"/>
    <property type="evidence" value="ECO:0007669"/>
    <property type="project" value="EnsemblFungi"/>
</dbReference>
<sequence length="324" mass="37431">MEKYEKICKIGEGTYAVVYKGRIKKTNETIAIKKIKVSNFTIGIDHSALREIKFLQELKHPNIIKLFDVFSHKKNLNMVLEFLDADLEHLIKDTNVVFMPADIKSWMWMLFNGLSYCHMHFVVHRDLKPNNLLLSQNGVLKIADFGLAREYGSPNDRMTHVAVTRWYRPPELLFGARLYSSAVDLWSCGCIFAELMLRTPFIAGENDIDQIKKIFMALGTPTEQDWPGMKSLPNFMMFDETFLRRPLSNLFSAAGKDSIDLLEQMMRYDPAKRISSVQALKHPYFENEPLPTHPELLPKLVRKNQLENTAMDVDEVGMKPIKLF</sequence>
<feature type="binding site" evidence="14">
    <location>
        <begin position="10"/>
        <end position="18"/>
    </location>
    <ligand>
        <name>ATP</name>
        <dbReference type="ChEBI" id="CHEBI:30616"/>
    </ligand>
</feature>
<reference evidence="18 19" key="1">
    <citation type="journal article" date="2013" name="Curr. Biol.">
        <title>Shared signatures of parasitism and phylogenomics unite Cryptomycota and microsporidia.</title>
        <authorList>
            <person name="James T.Y."/>
            <person name="Pelin A."/>
            <person name="Bonen L."/>
            <person name="Ahrendt S."/>
            <person name="Sain D."/>
            <person name="Corradi N."/>
            <person name="Stajich J.E."/>
        </authorList>
    </citation>
    <scope>NUCLEOTIDE SEQUENCE [LARGE SCALE GENOMIC DNA]</scope>
    <source>
        <strain evidence="18 19">CSF55</strain>
    </source>
</reference>
<comment type="similarity">
    <text evidence="2">Belongs to the protein kinase superfamily. CMGC Ser/Thr protein kinase family. CDC2/CDKX subfamily.</text>
</comment>
<keyword evidence="9 18" id="KW-0418">Kinase</keyword>
<keyword evidence="10 14" id="KW-0067">ATP-binding</keyword>
<dbReference type="Gene3D" id="3.30.200.20">
    <property type="entry name" value="Phosphorylase Kinase, domain 1"/>
    <property type="match status" value="1"/>
</dbReference>
<dbReference type="GO" id="GO:0006289">
    <property type="term" value="P:nucleotide-excision repair"/>
    <property type="evidence" value="ECO:0007669"/>
    <property type="project" value="EnsemblFungi"/>
</dbReference>
<dbReference type="InterPro" id="IPR050108">
    <property type="entry name" value="CDK"/>
</dbReference>
<dbReference type="Proteomes" id="UP000030755">
    <property type="component" value="Unassembled WGS sequence"/>
</dbReference>
<evidence type="ECO:0000256" key="2">
    <source>
        <dbReference type="ARBA" id="ARBA00006485"/>
    </source>
</evidence>
<dbReference type="HOGENOM" id="CLU_000288_181_1_1"/>
<dbReference type="Pfam" id="PF00069">
    <property type="entry name" value="Pkinase"/>
    <property type="match status" value="1"/>
</dbReference>
<proteinExistence type="inferred from homology"/>
<evidence type="ECO:0000256" key="13">
    <source>
        <dbReference type="PIRSR" id="PIRSR637770-1"/>
    </source>
</evidence>
<evidence type="ECO:0000313" key="19">
    <source>
        <dbReference type="Proteomes" id="UP000030755"/>
    </source>
</evidence>
<dbReference type="GO" id="GO:0006360">
    <property type="term" value="P:transcription by RNA polymerase I"/>
    <property type="evidence" value="ECO:0007669"/>
    <property type="project" value="EnsemblFungi"/>
</dbReference>
<dbReference type="FunFam" id="3.30.200.20:FF:000554">
    <property type="entry name" value="CMGC/CDK/CDK7 protein kinase"/>
    <property type="match status" value="1"/>
</dbReference>
<dbReference type="EC" id="2.7.11.23" evidence="3"/>
<dbReference type="SMART" id="SM00220">
    <property type="entry name" value="S_TKc"/>
    <property type="match status" value="1"/>
</dbReference>
<comment type="subcellular location">
    <subcellularLocation>
        <location evidence="1">Nucleus</location>
    </subcellularLocation>
</comment>
<evidence type="ECO:0000313" key="18">
    <source>
        <dbReference type="EMBL" id="EPZ31846.1"/>
    </source>
</evidence>
<dbReference type="GO" id="GO:0032968">
    <property type="term" value="P:positive regulation of transcription elongation by RNA polymerase II"/>
    <property type="evidence" value="ECO:0007669"/>
    <property type="project" value="EnsemblFungi"/>
</dbReference>
<gene>
    <name evidence="18" type="ORF">O9G_000325</name>
</gene>
<dbReference type="GO" id="GO:0010508">
    <property type="term" value="P:positive regulation of autophagy"/>
    <property type="evidence" value="ECO:0007669"/>
    <property type="project" value="EnsemblFungi"/>
</dbReference>
<dbReference type="GO" id="GO:0000785">
    <property type="term" value="C:chromatin"/>
    <property type="evidence" value="ECO:0007669"/>
    <property type="project" value="EnsemblFungi"/>
</dbReference>
<dbReference type="OrthoDB" id="1732493at2759"/>
<evidence type="ECO:0000256" key="1">
    <source>
        <dbReference type="ARBA" id="ARBA00004123"/>
    </source>
</evidence>
<dbReference type="InterPro" id="IPR000719">
    <property type="entry name" value="Prot_kinase_dom"/>
</dbReference>
<dbReference type="EMBL" id="KE561209">
    <property type="protein sequence ID" value="EPZ31846.1"/>
    <property type="molecule type" value="Genomic_DNA"/>
</dbReference>
<feature type="active site" description="Proton acceptor" evidence="13">
    <location>
        <position position="126"/>
    </location>
</feature>
<evidence type="ECO:0000256" key="8">
    <source>
        <dbReference type="ARBA" id="ARBA00022741"/>
    </source>
</evidence>
<keyword evidence="5" id="KW-0597">Phosphoprotein</keyword>
<evidence type="ECO:0000256" key="10">
    <source>
        <dbReference type="ARBA" id="ARBA00022840"/>
    </source>
</evidence>
<protein>
    <recommendedName>
        <fullName evidence="3">[RNA-polymerase]-subunit kinase</fullName>
        <ecNumber evidence="3">2.7.11.23</ecNumber>
    </recommendedName>
</protein>
<dbReference type="FunFam" id="1.10.510.10:FF:000097">
    <property type="entry name" value="Putative cyclin-dependent kinase 7"/>
    <property type="match status" value="1"/>
</dbReference>
<feature type="domain" description="Protein kinase" evidence="17">
    <location>
        <begin position="4"/>
        <end position="285"/>
    </location>
</feature>
<evidence type="ECO:0000259" key="17">
    <source>
        <dbReference type="PROSITE" id="PS50011"/>
    </source>
</evidence>
<dbReference type="InterPro" id="IPR011009">
    <property type="entry name" value="Kinase-like_dom_sf"/>
</dbReference>
<dbReference type="PANTHER" id="PTHR24056:SF0">
    <property type="entry name" value="CYCLIN-DEPENDENT KINASE 7"/>
    <property type="match status" value="1"/>
</dbReference>
<accession>A0A075AP81</accession>
<dbReference type="PROSITE" id="PS00108">
    <property type="entry name" value="PROTEIN_KINASE_ST"/>
    <property type="match status" value="1"/>
</dbReference>
<dbReference type="AlphaFoldDB" id="A0A075AP81"/>
<evidence type="ECO:0000256" key="5">
    <source>
        <dbReference type="ARBA" id="ARBA00022553"/>
    </source>
</evidence>
<evidence type="ECO:0000256" key="3">
    <source>
        <dbReference type="ARBA" id="ARBA00012409"/>
    </source>
</evidence>
<keyword evidence="7" id="KW-0808">Transferase</keyword>
<dbReference type="GO" id="GO:0016251">
    <property type="term" value="F:RNA polymerase II general transcription initiation factor activity"/>
    <property type="evidence" value="ECO:0007669"/>
    <property type="project" value="EnsemblFungi"/>
</dbReference>
<organism evidence="18 19">
    <name type="scientific">Rozella allomycis (strain CSF55)</name>
    <dbReference type="NCBI Taxonomy" id="988480"/>
    <lineage>
        <taxon>Eukaryota</taxon>
        <taxon>Fungi</taxon>
        <taxon>Fungi incertae sedis</taxon>
        <taxon>Cryptomycota</taxon>
        <taxon>Cryptomycota incertae sedis</taxon>
        <taxon>Rozella</taxon>
    </lineage>
</organism>
<dbReference type="GO" id="GO:0070985">
    <property type="term" value="C:transcription factor TFIIK complex"/>
    <property type="evidence" value="ECO:0007669"/>
    <property type="project" value="EnsemblFungi"/>
</dbReference>
<dbReference type="STRING" id="988480.A0A075AP81"/>
<dbReference type="GO" id="GO:1905866">
    <property type="term" value="P:positive regulation of Atg1/ULK1 kinase complex assembly"/>
    <property type="evidence" value="ECO:0007669"/>
    <property type="project" value="EnsemblFungi"/>
</dbReference>
<dbReference type="GO" id="GO:0051301">
    <property type="term" value="P:cell division"/>
    <property type="evidence" value="ECO:0007669"/>
    <property type="project" value="UniProtKB-KW"/>
</dbReference>
<evidence type="ECO:0000256" key="11">
    <source>
        <dbReference type="ARBA" id="ARBA00023242"/>
    </source>
</evidence>
<dbReference type="GO" id="GO:0140836">
    <property type="term" value="F:RNA polymerase II CTD heptapeptide repeat S5 kinase activity"/>
    <property type="evidence" value="ECO:0007669"/>
    <property type="project" value="EnsemblFungi"/>
</dbReference>
<evidence type="ECO:0000256" key="14">
    <source>
        <dbReference type="PIRSR" id="PIRSR637770-2"/>
    </source>
</evidence>
<dbReference type="CDD" id="cd07841">
    <property type="entry name" value="STKc_CDK7"/>
    <property type="match status" value="1"/>
</dbReference>
<keyword evidence="12" id="KW-0131">Cell cycle</keyword>
<dbReference type="SUPFAM" id="SSF56112">
    <property type="entry name" value="Protein kinase-like (PK-like)"/>
    <property type="match status" value="1"/>
</dbReference>
<feature type="binding site" evidence="14">
    <location>
        <position position="33"/>
    </location>
    <ligand>
        <name>ATP</name>
        <dbReference type="ChEBI" id="CHEBI:30616"/>
    </ligand>
</feature>
<evidence type="ECO:0000256" key="4">
    <source>
        <dbReference type="ARBA" id="ARBA00022527"/>
    </source>
</evidence>